<evidence type="ECO:0000256" key="8">
    <source>
        <dbReference type="SAM" id="MobiDB-lite"/>
    </source>
</evidence>
<dbReference type="InterPro" id="IPR005111">
    <property type="entry name" value="MoeA_C_domain_IV"/>
</dbReference>
<comment type="similarity">
    <text evidence="3 7">Belongs to the MoeA family.</text>
</comment>
<dbReference type="InterPro" id="IPR001453">
    <property type="entry name" value="MoaB/Mog_dom"/>
</dbReference>
<dbReference type="SUPFAM" id="SSF63867">
    <property type="entry name" value="MoeA C-terminal domain-like"/>
    <property type="match status" value="1"/>
</dbReference>
<feature type="domain" description="MoaB/Mog" evidence="9">
    <location>
        <begin position="235"/>
        <end position="369"/>
    </location>
</feature>
<sequence length="477" mass="47488">MGTRVSVEQHRDDVERLLAGLVGSGSPGDGADGGPSRPTGAHAEAVTVAEALGRVLAADVAAPGPLPRFRNSQMDGFAVRAADVAEASAGTPVMLPVAGEVAARPGRPEPLAPGTAVRIMTGAPVPEGADAVVPVEDTDLGTFNRTGGRPPTARTGRESPLVTAGAGPGDESVATDTVRIRVPRAAGDFVREAGSDVATADLVLRAGTVLAPHHLAAAAACGIGELPVRRRVRVSIVSTGSELVAPGEPAGPGQIWDANAVALAAAVRSAGGVVVVAERVGDDEDAAREALRRAAASADLVITSGGVSQGAHEVVKDVLTDVVFRPVAMQPGGPQGLGRLDGTPVLTFPGNPVSTQVSFVVFLRDVLRRAGGLPPVGEPRATLGPEGVPAAGLTSPGGRRQFLRGRVSDGVAGDGAAGRPAPAAGTSPGGARRPVVDVVGGPGSHLVASMAAADVLIDVPADVTRLGVGDEVTVLPL</sequence>
<dbReference type="Gene3D" id="3.40.980.10">
    <property type="entry name" value="MoaB/Mog-like domain"/>
    <property type="match status" value="1"/>
</dbReference>
<organism evidence="10 11">
    <name type="scientific">Myceligenerans indicum</name>
    <dbReference type="NCBI Taxonomy" id="2593663"/>
    <lineage>
        <taxon>Bacteria</taxon>
        <taxon>Bacillati</taxon>
        <taxon>Actinomycetota</taxon>
        <taxon>Actinomycetes</taxon>
        <taxon>Micrococcales</taxon>
        <taxon>Promicromonosporaceae</taxon>
        <taxon>Myceligenerans</taxon>
    </lineage>
</organism>
<dbReference type="InterPro" id="IPR036135">
    <property type="entry name" value="MoeA_linker/N_sf"/>
</dbReference>
<evidence type="ECO:0000256" key="4">
    <source>
        <dbReference type="ARBA" id="ARBA00022505"/>
    </source>
</evidence>
<keyword evidence="7" id="KW-0460">Magnesium</keyword>
<dbReference type="Proteomes" id="UP000675409">
    <property type="component" value="Unassembled WGS sequence"/>
</dbReference>
<comment type="pathway">
    <text evidence="2 7">Cofactor biosynthesis; molybdopterin biosynthesis.</text>
</comment>
<dbReference type="Pfam" id="PF03454">
    <property type="entry name" value="MoeA_C"/>
    <property type="match status" value="1"/>
</dbReference>
<comment type="function">
    <text evidence="1 7">Catalyzes the insertion of molybdate into adenylated molybdopterin with the concomitant release of AMP.</text>
</comment>
<dbReference type="NCBIfam" id="NF045515">
    <property type="entry name" value="Glp_gephyrin"/>
    <property type="match status" value="1"/>
</dbReference>
<evidence type="ECO:0000259" key="9">
    <source>
        <dbReference type="SMART" id="SM00852"/>
    </source>
</evidence>
<keyword evidence="4 7" id="KW-0500">Molybdenum</keyword>
<evidence type="ECO:0000313" key="10">
    <source>
        <dbReference type="EMBL" id="MBL0884865.1"/>
    </source>
</evidence>
<dbReference type="Pfam" id="PF00994">
    <property type="entry name" value="MoCF_biosynth"/>
    <property type="match status" value="1"/>
</dbReference>
<dbReference type="InterPro" id="IPR038987">
    <property type="entry name" value="MoeA-like"/>
</dbReference>
<feature type="compositionally biased region" description="Gly residues" evidence="8">
    <location>
        <begin position="22"/>
        <end position="33"/>
    </location>
</feature>
<dbReference type="EC" id="2.10.1.1" evidence="7"/>
<evidence type="ECO:0000256" key="3">
    <source>
        <dbReference type="ARBA" id="ARBA00010763"/>
    </source>
</evidence>
<keyword evidence="11" id="KW-1185">Reference proteome</keyword>
<evidence type="ECO:0000256" key="7">
    <source>
        <dbReference type="RuleBase" id="RU365090"/>
    </source>
</evidence>
<feature type="region of interest" description="Disordered" evidence="8">
    <location>
        <begin position="20"/>
        <end position="40"/>
    </location>
</feature>
<dbReference type="NCBIfam" id="TIGR00177">
    <property type="entry name" value="molyb_syn"/>
    <property type="match status" value="1"/>
</dbReference>
<proteinExistence type="inferred from homology"/>
<dbReference type="SUPFAM" id="SSF63882">
    <property type="entry name" value="MoeA N-terminal region -like"/>
    <property type="match status" value="1"/>
</dbReference>
<dbReference type="Pfam" id="PF03453">
    <property type="entry name" value="MoeA_N"/>
    <property type="match status" value="1"/>
</dbReference>
<gene>
    <name evidence="10" type="ORF">HGK34_00975</name>
</gene>
<dbReference type="SMART" id="SM00852">
    <property type="entry name" value="MoCF_biosynth"/>
    <property type="match status" value="1"/>
</dbReference>
<comment type="caution">
    <text evidence="10">The sequence shown here is derived from an EMBL/GenBank/DDBJ whole genome shotgun (WGS) entry which is preliminary data.</text>
</comment>
<dbReference type="Gene3D" id="2.170.190.11">
    <property type="entry name" value="Molybdopterin biosynthesis moea protein, domain 3"/>
    <property type="match status" value="1"/>
</dbReference>
<comment type="cofactor">
    <cofactor evidence="7">
        <name>Mg(2+)</name>
        <dbReference type="ChEBI" id="CHEBI:18420"/>
    </cofactor>
</comment>
<dbReference type="PANTHER" id="PTHR10192:SF5">
    <property type="entry name" value="GEPHYRIN"/>
    <property type="match status" value="1"/>
</dbReference>
<comment type="catalytic activity">
    <reaction evidence="6">
        <text>adenylyl-molybdopterin + molybdate = Mo-molybdopterin + AMP + H(+)</text>
        <dbReference type="Rhea" id="RHEA:35047"/>
        <dbReference type="ChEBI" id="CHEBI:15378"/>
        <dbReference type="ChEBI" id="CHEBI:36264"/>
        <dbReference type="ChEBI" id="CHEBI:62727"/>
        <dbReference type="ChEBI" id="CHEBI:71302"/>
        <dbReference type="ChEBI" id="CHEBI:456215"/>
        <dbReference type="EC" id="2.10.1.1"/>
    </reaction>
</comment>
<evidence type="ECO:0000256" key="1">
    <source>
        <dbReference type="ARBA" id="ARBA00002901"/>
    </source>
</evidence>
<evidence type="ECO:0000256" key="5">
    <source>
        <dbReference type="ARBA" id="ARBA00023150"/>
    </source>
</evidence>
<feature type="region of interest" description="Disordered" evidence="8">
    <location>
        <begin position="139"/>
        <end position="172"/>
    </location>
</feature>
<dbReference type="EMBL" id="JABBYC010000001">
    <property type="protein sequence ID" value="MBL0884865.1"/>
    <property type="molecule type" value="Genomic_DNA"/>
</dbReference>
<evidence type="ECO:0000256" key="6">
    <source>
        <dbReference type="ARBA" id="ARBA00047317"/>
    </source>
</evidence>
<reference evidence="10 11" key="1">
    <citation type="journal article" date="2021" name="Arch. Microbiol.">
        <title>Myceligenerans indicum sp. nov., an actinobacterium isolated from mangrove sediment of Sundarbans, India.</title>
        <authorList>
            <person name="Asha K."/>
            <person name="Bhadury P."/>
        </authorList>
    </citation>
    <scope>NUCLEOTIDE SEQUENCE [LARGE SCALE GENOMIC DNA]</scope>
    <source>
        <strain evidence="10 11">I2</strain>
    </source>
</reference>
<dbReference type="Gene3D" id="3.90.105.10">
    <property type="entry name" value="Molybdopterin biosynthesis moea protein, domain 2"/>
    <property type="match status" value="1"/>
</dbReference>
<protein>
    <recommendedName>
        <fullName evidence="7">Molybdopterin molybdenumtransferase</fullName>
        <ecNumber evidence="7">2.10.1.1</ecNumber>
    </recommendedName>
</protein>
<dbReference type="InterPro" id="IPR005110">
    <property type="entry name" value="MoeA_linker/N"/>
</dbReference>
<accession>A0ABS1LF25</accession>
<dbReference type="InterPro" id="IPR036688">
    <property type="entry name" value="MoeA_C_domain_IV_sf"/>
</dbReference>
<dbReference type="Gene3D" id="2.40.340.10">
    <property type="entry name" value="MoeA, C-terminal, domain IV"/>
    <property type="match status" value="1"/>
</dbReference>
<keyword evidence="7" id="KW-0808">Transferase</keyword>
<keyword evidence="5 7" id="KW-0501">Molybdenum cofactor biosynthesis</keyword>
<dbReference type="CDD" id="cd00887">
    <property type="entry name" value="MoeA"/>
    <property type="match status" value="1"/>
</dbReference>
<dbReference type="InterPro" id="IPR036425">
    <property type="entry name" value="MoaB/Mog-like_dom_sf"/>
</dbReference>
<name>A0ABS1LF25_9MICO</name>
<dbReference type="PANTHER" id="PTHR10192">
    <property type="entry name" value="MOLYBDOPTERIN BIOSYNTHESIS PROTEIN"/>
    <property type="match status" value="1"/>
</dbReference>
<feature type="compositionally biased region" description="Low complexity" evidence="8">
    <location>
        <begin position="417"/>
        <end position="432"/>
    </location>
</feature>
<dbReference type="SUPFAM" id="SSF53218">
    <property type="entry name" value="Molybdenum cofactor biosynthesis proteins"/>
    <property type="match status" value="1"/>
</dbReference>
<evidence type="ECO:0000256" key="2">
    <source>
        <dbReference type="ARBA" id="ARBA00005046"/>
    </source>
</evidence>
<feature type="region of interest" description="Disordered" evidence="8">
    <location>
        <begin position="373"/>
        <end position="432"/>
    </location>
</feature>
<keyword evidence="7" id="KW-0479">Metal-binding</keyword>
<evidence type="ECO:0000313" key="11">
    <source>
        <dbReference type="Proteomes" id="UP000675409"/>
    </source>
</evidence>